<evidence type="ECO:0000256" key="2">
    <source>
        <dbReference type="ARBA" id="ARBA00022737"/>
    </source>
</evidence>
<gene>
    <name evidence="10" type="ORF">KK1_033166</name>
</gene>
<dbReference type="Gene3D" id="1.20.5.4130">
    <property type="match status" value="1"/>
</dbReference>
<dbReference type="SMART" id="SM00369">
    <property type="entry name" value="LRR_TYP"/>
    <property type="match status" value="2"/>
</dbReference>
<dbReference type="GO" id="GO:0043531">
    <property type="term" value="F:ADP binding"/>
    <property type="evidence" value="ECO:0007669"/>
    <property type="project" value="InterPro"/>
</dbReference>
<organism evidence="10 11">
    <name type="scientific">Cajanus cajan</name>
    <name type="common">Pigeon pea</name>
    <name type="synonym">Cajanus indicus</name>
    <dbReference type="NCBI Taxonomy" id="3821"/>
    <lineage>
        <taxon>Eukaryota</taxon>
        <taxon>Viridiplantae</taxon>
        <taxon>Streptophyta</taxon>
        <taxon>Embryophyta</taxon>
        <taxon>Tracheophyta</taxon>
        <taxon>Spermatophyta</taxon>
        <taxon>Magnoliopsida</taxon>
        <taxon>eudicotyledons</taxon>
        <taxon>Gunneridae</taxon>
        <taxon>Pentapetalae</taxon>
        <taxon>rosids</taxon>
        <taxon>fabids</taxon>
        <taxon>Fabales</taxon>
        <taxon>Fabaceae</taxon>
        <taxon>Papilionoideae</taxon>
        <taxon>50 kb inversion clade</taxon>
        <taxon>NPAAA clade</taxon>
        <taxon>indigoferoid/millettioid clade</taxon>
        <taxon>Phaseoleae</taxon>
        <taxon>Cajanus</taxon>
    </lineage>
</organism>
<evidence type="ECO:0000256" key="1">
    <source>
        <dbReference type="ARBA" id="ARBA00022614"/>
    </source>
</evidence>
<dbReference type="FunFam" id="1.10.10.10:FF:000322">
    <property type="entry name" value="Probable disease resistance protein At1g63360"/>
    <property type="match status" value="1"/>
</dbReference>
<dbReference type="Pfam" id="PF23559">
    <property type="entry name" value="WHD_DRP"/>
    <property type="match status" value="1"/>
</dbReference>
<keyword evidence="1" id="KW-0433">Leucine-rich repeat</keyword>
<dbReference type="AlphaFoldDB" id="A0A151RRX3"/>
<proteinExistence type="predicted"/>
<dbReference type="InterPro" id="IPR003591">
    <property type="entry name" value="Leu-rich_rpt_typical-subtyp"/>
</dbReference>
<sequence length="990" mass="113436">MALAVVGGAFLSAFINVLFDKLASPEVVNFIRGKNPGKLLQAVNNKLLLVSHVFEDAEKRQITDPNVKKWLNVLKDLVYEVDDLLDEVSTKAATQKKVNKHFSPFINRKKIVSTSKLEDIVERLDDLLKQKLSLDLKEIPVEIEQWKAQPTSLEDGYGIYGREKDKEAIIKLLLEDNVHDEHVSVIPIVGMGGVGKTTLARSVYNDGNLNKEFDLHAWVCVSDKFDIVKVTKTLIEQVTHESCRLNDLDSLQLELMDKLKDKKFLIVLDDVWIKSNDNWRSLKKPFLSGIKGSKILMTTRNKNVVEKTSFHIVGVYPLDKLSNENCWLVFANHAFPPSESNENRSALEKIGREIVKKCDGLPLAAQSLGGMLRRKHAIRDWNNILHSDIWKLPENHCEIIPALRISYHYLPSHLKRCFVYCSLYPKDYIFKKNELILLWMAEDLLKAPENGKTLEEVGSEYFDDLVSTSFFQHYSSYNTFVMHDLMHDLTISLGGEFYSRSEELGKETKIDVKTRHLSFTKFSDPVTEHFQAFGSVKFLRTFLPVYLEDSPFNNEKATYIISSKLPYLRVLSFRGFDSLHVLPNSIGELIHLRYLNLSETRIQTLPESVCNLFNLQTLKLNCCFQLTKLPSDMQNLVNLRHLDIRGTHIEEMPRGIGKLNHLQQLHFFPVGKHKENSIKELGGLSNLHGWLLIKNLENVTNCNEALGAKIADKKQIDSLKLEWSSSNNGVDFQIELDVLCKLQPHEDLKWLSIRCYKGNKFPDWVGNFSYHKLTFLMLIDCDNCCMLPSLGELPSLEHLEISRMKSVKTIDAGFYKNNDCSLATPFPSLKFLVFSSMSCWEVWSSFESNSFPVLQELTIRYCPKLSGDLPKHLPALKTLDIDYCELLVSSLPRAPSLHKLRINKSNKVALNVLETLDCKGLLHLTSLQQLEIDHCQKLKNMAGERLPVSLIKLSIMKCPLLQKQCCKKHPQIWSKIFHIRGIKVDHRWIL</sequence>
<dbReference type="FunFam" id="3.40.50.300:FF:001091">
    <property type="entry name" value="Probable disease resistance protein At1g61300"/>
    <property type="match status" value="1"/>
</dbReference>
<dbReference type="PANTHER" id="PTHR36766">
    <property type="entry name" value="PLANT BROAD-SPECTRUM MILDEW RESISTANCE PROTEIN RPW8"/>
    <property type="match status" value="1"/>
</dbReference>
<dbReference type="Pfam" id="PF00931">
    <property type="entry name" value="NB-ARC"/>
    <property type="match status" value="1"/>
</dbReference>
<feature type="domain" description="Disease resistance R13L4/SHOC-2-like LRR" evidence="9">
    <location>
        <begin position="562"/>
        <end position="863"/>
    </location>
</feature>
<keyword evidence="4" id="KW-0611">Plant defense</keyword>
<dbReference type="InterPro" id="IPR027417">
    <property type="entry name" value="P-loop_NTPase"/>
</dbReference>
<evidence type="ECO:0000256" key="3">
    <source>
        <dbReference type="ARBA" id="ARBA00022741"/>
    </source>
</evidence>
<dbReference type="Gene3D" id="1.10.8.430">
    <property type="entry name" value="Helical domain of apoptotic protease-activating factors"/>
    <property type="match status" value="1"/>
</dbReference>
<dbReference type="GO" id="GO:0051707">
    <property type="term" value="P:response to other organism"/>
    <property type="evidence" value="ECO:0007669"/>
    <property type="project" value="UniProtKB-ARBA"/>
</dbReference>
<dbReference type="InterPro" id="IPR055414">
    <property type="entry name" value="LRR_R13L4/SHOC2-like"/>
</dbReference>
<dbReference type="InterPro" id="IPR036388">
    <property type="entry name" value="WH-like_DNA-bd_sf"/>
</dbReference>
<evidence type="ECO:0000259" key="7">
    <source>
        <dbReference type="Pfam" id="PF18052"/>
    </source>
</evidence>
<feature type="domain" description="Disease resistance N-terminal" evidence="7">
    <location>
        <begin position="10"/>
        <end position="100"/>
    </location>
</feature>
<protein>
    <submittedName>
        <fullName evidence="10">Disease resistance RPP13-like protein 1</fullName>
    </submittedName>
</protein>
<dbReference type="GO" id="GO:0005524">
    <property type="term" value="F:ATP binding"/>
    <property type="evidence" value="ECO:0007669"/>
    <property type="project" value="UniProtKB-KW"/>
</dbReference>
<feature type="domain" description="Disease resistance protein winged helix" evidence="8">
    <location>
        <begin position="423"/>
        <end position="489"/>
    </location>
</feature>
<dbReference type="OMA" id="INCKESP"/>
<dbReference type="Gene3D" id="1.10.10.10">
    <property type="entry name" value="Winged helix-like DNA-binding domain superfamily/Winged helix DNA-binding domain"/>
    <property type="match status" value="1"/>
</dbReference>
<dbReference type="InterPro" id="IPR032675">
    <property type="entry name" value="LRR_dom_sf"/>
</dbReference>
<evidence type="ECO:0000259" key="9">
    <source>
        <dbReference type="Pfam" id="PF23598"/>
    </source>
</evidence>
<evidence type="ECO:0000313" key="10">
    <source>
        <dbReference type="EMBL" id="KYP45291.1"/>
    </source>
</evidence>
<accession>A0A151RRX3</accession>
<reference evidence="10" key="1">
    <citation type="journal article" date="2012" name="Nat. Biotechnol.">
        <title>Draft genome sequence of pigeonpea (Cajanus cajan), an orphan legume crop of resource-poor farmers.</title>
        <authorList>
            <person name="Varshney R.K."/>
            <person name="Chen W."/>
            <person name="Li Y."/>
            <person name="Bharti A.K."/>
            <person name="Saxena R.K."/>
            <person name="Schlueter J.A."/>
            <person name="Donoghue M.T."/>
            <person name="Azam S."/>
            <person name="Fan G."/>
            <person name="Whaley A.M."/>
            <person name="Farmer A.D."/>
            <person name="Sheridan J."/>
            <person name="Iwata A."/>
            <person name="Tuteja R."/>
            <person name="Penmetsa R.V."/>
            <person name="Wu W."/>
            <person name="Upadhyaya H.D."/>
            <person name="Yang S.P."/>
            <person name="Shah T."/>
            <person name="Saxena K.B."/>
            <person name="Michael T."/>
            <person name="McCombie W.R."/>
            <person name="Yang B."/>
            <person name="Zhang G."/>
            <person name="Yang H."/>
            <person name="Wang J."/>
            <person name="Spillane C."/>
            <person name="Cook D.R."/>
            <person name="May G.D."/>
            <person name="Xu X."/>
            <person name="Jackson S.A."/>
        </authorList>
    </citation>
    <scope>NUCLEOTIDE SEQUENCE [LARGE SCALE GENOMIC DNA]</scope>
</reference>
<dbReference type="SUPFAM" id="SSF52058">
    <property type="entry name" value="L domain-like"/>
    <property type="match status" value="1"/>
</dbReference>
<dbReference type="Gramene" id="C.cajan_28203.t">
    <property type="protein sequence ID" value="C.cajan_28203.t"/>
    <property type="gene ID" value="C.cajan_28203"/>
</dbReference>
<keyword evidence="2" id="KW-0677">Repeat</keyword>
<dbReference type="Gene3D" id="3.80.10.10">
    <property type="entry name" value="Ribonuclease Inhibitor"/>
    <property type="match status" value="1"/>
</dbReference>
<feature type="domain" description="NB-ARC" evidence="6">
    <location>
        <begin position="163"/>
        <end position="336"/>
    </location>
</feature>
<dbReference type="InterPro" id="IPR058922">
    <property type="entry name" value="WHD_DRP"/>
</dbReference>
<evidence type="ECO:0000313" key="11">
    <source>
        <dbReference type="Proteomes" id="UP000075243"/>
    </source>
</evidence>
<evidence type="ECO:0000259" key="6">
    <source>
        <dbReference type="Pfam" id="PF00931"/>
    </source>
</evidence>
<keyword evidence="11" id="KW-1185">Reference proteome</keyword>
<keyword evidence="3" id="KW-0547">Nucleotide-binding</keyword>
<dbReference type="PRINTS" id="PR00364">
    <property type="entry name" value="DISEASERSIST"/>
</dbReference>
<name>A0A151RRX3_CAJCA</name>
<dbReference type="SUPFAM" id="SSF52540">
    <property type="entry name" value="P-loop containing nucleoside triphosphate hydrolases"/>
    <property type="match status" value="1"/>
</dbReference>
<evidence type="ECO:0000259" key="8">
    <source>
        <dbReference type="Pfam" id="PF23559"/>
    </source>
</evidence>
<dbReference type="Pfam" id="PF18052">
    <property type="entry name" value="Rx_N"/>
    <property type="match status" value="1"/>
</dbReference>
<evidence type="ECO:0000256" key="5">
    <source>
        <dbReference type="ARBA" id="ARBA00022840"/>
    </source>
</evidence>
<keyword evidence="5" id="KW-0067">ATP-binding</keyword>
<dbReference type="PANTHER" id="PTHR36766:SF51">
    <property type="entry name" value="DISEASE RESISTANCE RPP13-LIKE PROTEIN 1"/>
    <property type="match status" value="1"/>
</dbReference>
<evidence type="ECO:0000256" key="4">
    <source>
        <dbReference type="ARBA" id="ARBA00022821"/>
    </source>
</evidence>
<dbReference type="GO" id="GO:0006952">
    <property type="term" value="P:defense response"/>
    <property type="evidence" value="ECO:0007669"/>
    <property type="project" value="UniProtKB-KW"/>
</dbReference>
<dbReference type="InterPro" id="IPR041118">
    <property type="entry name" value="Rx_N"/>
</dbReference>
<dbReference type="Pfam" id="PF23598">
    <property type="entry name" value="LRR_14"/>
    <property type="match status" value="1"/>
</dbReference>
<dbReference type="InterPro" id="IPR042197">
    <property type="entry name" value="Apaf_helical"/>
</dbReference>
<dbReference type="Proteomes" id="UP000075243">
    <property type="component" value="Unassembled WGS sequence"/>
</dbReference>
<dbReference type="EMBL" id="KQ483595">
    <property type="protein sequence ID" value="KYP45291.1"/>
    <property type="molecule type" value="Genomic_DNA"/>
</dbReference>
<dbReference type="InterPro" id="IPR002182">
    <property type="entry name" value="NB-ARC"/>
</dbReference>
<dbReference type="Gene3D" id="3.40.50.300">
    <property type="entry name" value="P-loop containing nucleotide triphosphate hydrolases"/>
    <property type="match status" value="1"/>
</dbReference>